<sequence>MEDLVASTLVLFQTLIFMTVPLPPIPATIIGRHQTLREATLTPSSLQIIRQPPVTAA</sequence>
<reference evidence="1 2" key="1">
    <citation type="submission" date="2014-04" db="EMBL/GenBank/DDBJ databases">
        <authorList>
            <consortium name="DOE Joint Genome Institute"/>
            <person name="Kuo A."/>
            <person name="Kohler A."/>
            <person name="Costa M.D."/>
            <person name="Nagy L.G."/>
            <person name="Floudas D."/>
            <person name="Copeland A."/>
            <person name="Barry K.W."/>
            <person name="Cichocki N."/>
            <person name="Veneault-Fourrey C."/>
            <person name="LaButti K."/>
            <person name="Lindquist E.A."/>
            <person name="Lipzen A."/>
            <person name="Lundell T."/>
            <person name="Morin E."/>
            <person name="Murat C."/>
            <person name="Sun H."/>
            <person name="Tunlid A."/>
            <person name="Henrissat B."/>
            <person name="Grigoriev I.V."/>
            <person name="Hibbett D.S."/>
            <person name="Martin F."/>
            <person name="Nordberg H.P."/>
            <person name="Cantor M.N."/>
            <person name="Hua S.X."/>
        </authorList>
    </citation>
    <scope>NUCLEOTIDE SEQUENCE [LARGE SCALE GENOMIC DNA]</scope>
    <source>
        <strain evidence="1 2">441</strain>
    </source>
</reference>
<reference evidence="2" key="2">
    <citation type="submission" date="2015-01" db="EMBL/GenBank/DDBJ databases">
        <title>Evolutionary Origins and Diversification of the Mycorrhizal Mutualists.</title>
        <authorList>
            <consortium name="DOE Joint Genome Institute"/>
            <consortium name="Mycorrhizal Genomics Consortium"/>
            <person name="Kohler A."/>
            <person name="Kuo A."/>
            <person name="Nagy L.G."/>
            <person name="Floudas D."/>
            <person name="Copeland A."/>
            <person name="Barry K.W."/>
            <person name="Cichocki N."/>
            <person name="Veneault-Fourrey C."/>
            <person name="LaButti K."/>
            <person name="Lindquist E.A."/>
            <person name="Lipzen A."/>
            <person name="Lundell T."/>
            <person name="Morin E."/>
            <person name="Murat C."/>
            <person name="Riley R."/>
            <person name="Ohm R."/>
            <person name="Sun H."/>
            <person name="Tunlid A."/>
            <person name="Henrissat B."/>
            <person name="Grigoriev I.V."/>
            <person name="Hibbett D.S."/>
            <person name="Martin F."/>
        </authorList>
    </citation>
    <scope>NUCLEOTIDE SEQUENCE [LARGE SCALE GENOMIC DNA]</scope>
    <source>
        <strain evidence="2">441</strain>
    </source>
</reference>
<gene>
    <name evidence="1" type="ORF">PISMIDRAFT_673999</name>
</gene>
<evidence type="ECO:0000313" key="1">
    <source>
        <dbReference type="EMBL" id="KIK28295.1"/>
    </source>
</evidence>
<dbReference type="HOGENOM" id="CLU_2997382_0_0_1"/>
<evidence type="ECO:0000313" key="2">
    <source>
        <dbReference type="Proteomes" id="UP000054018"/>
    </source>
</evidence>
<dbReference type="Proteomes" id="UP000054018">
    <property type="component" value="Unassembled WGS sequence"/>
</dbReference>
<accession>A0A0C9YTK0</accession>
<protein>
    <submittedName>
        <fullName evidence="1">Uncharacterized protein</fullName>
    </submittedName>
</protein>
<keyword evidence="2" id="KW-1185">Reference proteome</keyword>
<organism evidence="1 2">
    <name type="scientific">Pisolithus microcarpus 441</name>
    <dbReference type="NCBI Taxonomy" id="765257"/>
    <lineage>
        <taxon>Eukaryota</taxon>
        <taxon>Fungi</taxon>
        <taxon>Dikarya</taxon>
        <taxon>Basidiomycota</taxon>
        <taxon>Agaricomycotina</taxon>
        <taxon>Agaricomycetes</taxon>
        <taxon>Agaricomycetidae</taxon>
        <taxon>Boletales</taxon>
        <taxon>Sclerodermatineae</taxon>
        <taxon>Pisolithaceae</taxon>
        <taxon>Pisolithus</taxon>
    </lineage>
</organism>
<dbReference type="AlphaFoldDB" id="A0A0C9YTK0"/>
<proteinExistence type="predicted"/>
<name>A0A0C9YTK0_9AGAM</name>
<dbReference type="EMBL" id="KN833693">
    <property type="protein sequence ID" value="KIK28295.1"/>
    <property type="molecule type" value="Genomic_DNA"/>
</dbReference>